<dbReference type="SUPFAM" id="SSF161098">
    <property type="entry name" value="MetI-like"/>
    <property type="match status" value="2"/>
</dbReference>
<dbReference type="InterPro" id="IPR050901">
    <property type="entry name" value="BP-dep_ABC_trans_perm"/>
</dbReference>
<keyword evidence="2" id="KW-0813">Transport</keyword>
<dbReference type="InterPro" id="IPR035906">
    <property type="entry name" value="MetI-like_sf"/>
</dbReference>
<gene>
    <name evidence="9" type="ORF">METZ01_LOCUS102609</name>
</gene>
<feature type="transmembrane region" description="Helical" evidence="7">
    <location>
        <begin position="127"/>
        <end position="146"/>
    </location>
</feature>
<dbReference type="GO" id="GO:0055085">
    <property type="term" value="P:transmembrane transport"/>
    <property type="evidence" value="ECO:0007669"/>
    <property type="project" value="InterPro"/>
</dbReference>
<evidence type="ECO:0000256" key="6">
    <source>
        <dbReference type="ARBA" id="ARBA00023136"/>
    </source>
</evidence>
<feature type="transmembrane region" description="Helical" evidence="7">
    <location>
        <begin position="251"/>
        <end position="271"/>
    </location>
</feature>
<evidence type="ECO:0000256" key="1">
    <source>
        <dbReference type="ARBA" id="ARBA00004651"/>
    </source>
</evidence>
<dbReference type="AlphaFoldDB" id="A0A381WB75"/>
<reference evidence="9" key="1">
    <citation type="submission" date="2018-05" db="EMBL/GenBank/DDBJ databases">
        <authorList>
            <person name="Lanie J.A."/>
            <person name="Ng W.-L."/>
            <person name="Kazmierczak K.M."/>
            <person name="Andrzejewski T.M."/>
            <person name="Davidsen T.M."/>
            <person name="Wayne K.J."/>
            <person name="Tettelin H."/>
            <person name="Glass J.I."/>
            <person name="Rusch D."/>
            <person name="Podicherti R."/>
            <person name="Tsui H.-C.T."/>
            <person name="Winkler M.E."/>
        </authorList>
    </citation>
    <scope>NUCLEOTIDE SEQUENCE</scope>
</reference>
<dbReference type="PANTHER" id="PTHR32243">
    <property type="entry name" value="MALTOSE TRANSPORT SYSTEM PERMEASE-RELATED"/>
    <property type="match status" value="1"/>
</dbReference>
<evidence type="ECO:0000256" key="4">
    <source>
        <dbReference type="ARBA" id="ARBA00022692"/>
    </source>
</evidence>
<feature type="transmembrane region" description="Helical" evidence="7">
    <location>
        <begin position="102"/>
        <end position="121"/>
    </location>
</feature>
<keyword evidence="3" id="KW-1003">Cell membrane</keyword>
<dbReference type="PANTHER" id="PTHR32243:SF18">
    <property type="entry name" value="INNER MEMBRANE ABC TRANSPORTER PERMEASE PROTEIN YCJP"/>
    <property type="match status" value="1"/>
</dbReference>
<dbReference type="EMBL" id="UINC01011255">
    <property type="protein sequence ID" value="SVA49755.1"/>
    <property type="molecule type" value="Genomic_DNA"/>
</dbReference>
<feature type="transmembrane region" description="Helical" evidence="7">
    <location>
        <begin position="7"/>
        <end position="25"/>
    </location>
</feature>
<keyword evidence="4 7" id="KW-0812">Transmembrane</keyword>
<dbReference type="PROSITE" id="PS50928">
    <property type="entry name" value="ABC_TM1"/>
    <property type="match status" value="1"/>
</dbReference>
<dbReference type="Gene3D" id="1.10.3720.10">
    <property type="entry name" value="MetI-like"/>
    <property type="match status" value="2"/>
</dbReference>
<dbReference type="GO" id="GO:0005886">
    <property type="term" value="C:plasma membrane"/>
    <property type="evidence" value="ECO:0007669"/>
    <property type="project" value="UniProtKB-SubCell"/>
</dbReference>
<feature type="transmembrane region" description="Helical" evidence="7">
    <location>
        <begin position="167"/>
        <end position="184"/>
    </location>
</feature>
<feature type="domain" description="ABC transmembrane type-1" evidence="8">
    <location>
        <begin position="69"/>
        <end position="312"/>
    </location>
</feature>
<sequence>MESILSYLILGIWAFICIFPIYWVLVTSVKEPHVVNQGPFYIPFVDFQPSLHAWEFVFMQESMNTLRPFFNTVIISLISAFITLLIGSMAGYALVRIHYRPKIVSIACFILILILAILLITRMGLDWRMVLTSGTAIFLLFIFTLSRRFKASLGNNDIGFWMISQRILPPVVVVIPVYIFYQQLGILDTYLAMVITYVAINIPIVVWLMRDFFFSIPVDLEENAALDGASRYRIFTTIVLPLTKPGLSATFMLVLILCWNEYLLSLFISMTDTQTLPLMIASMNTTRGPQWWYMSVIIILMIIPVILIALFLYRFIVRGLLVGAIKG</sequence>
<dbReference type="InterPro" id="IPR000515">
    <property type="entry name" value="MetI-like"/>
</dbReference>
<accession>A0A381WB75</accession>
<keyword evidence="5 7" id="KW-1133">Transmembrane helix</keyword>
<evidence type="ECO:0000259" key="8">
    <source>
        <dbReference type="PROSITE" id="PS50928"/>
    </source>
</evidence>
<comment type="subcellular location">
    <subcellularLocation>
        <location evidence="1">Cell membrane</location>
        <topology evidence="1">Multi-pass membrane protein</topology>
    </subcellularLocation>
</comment>
<feature type="transmembrane region" description="Helical" evidence="7">
    <location>
        <begin position="69"/>
        <end position="95"/>
    </location>
</feature>
<protein>
    <recommendedName>
        <fullName evidence="8">ABC transmembrane type-1 domain-containing protein</fullName>
    </recommendedName>
</protein>
<evidence type="ECO:0000256" key="3">
    <source>
        <dbReference type="ARBA" id="ARBA00022475"/>
    </source>
</evidence>
<name>A0A381WB75_9ZZZZ</name>
<evidence type="ECO:0000256" key="7">
    <source>
        <dbReference type="SAM" id="Phobius"/>
    </source>
</evidence>
<dbReference type="CDD" id="cd06261">
    <property type="entry name" value="TM_PBP2"/>
    <property type="match status" value="1"/>
</dbReference>
<evidence type="ECO:0000256" key="5">
    <source>
        <dbReference type="ARBA" id="ARBA00022989"/>
    </source>
</evidence>
<evidence type="ECO:0000313" key="9">
    <source>
        <dbReference type="EMBL" id="SVA49755.1"/>
    </source>
</evidence>
<organism evidence="9">
    <name type="scientific">marine metagenome</name>
    <dbReference type="NCBI Taxonomy" id="408172"/>
    <lineage>
        <taxon>unclassified sequences</taxon>
        <taxon>metagenomes</taxon>
        <taxon>ecological metagenomes</taxon>
    </lineage>
</organism>
<evidence type="ECO:0000256" key="2">
    <source>
        <dbReference type="ARBA" id="ARBA00022448"/>
    </source>
</evidence>
<dbReference type="Pfam" id="PF00528">
    <property type="entry name" value="BPD_transp_1"/>
    <property type="match status" value="1"/>
</dbReference>
<feature type="transmembrane region" description="Helical" evidence="7">
    <location>
        <begin position="291"/>
        <end position="313"/>
    </location>
</feature>
<feature type="transmembrane region" description="Helical" evidence="7">
    <location>
        <begin position="190"/>
        <end position="209"/>
    </location>
</feature>
<keyword evidence="6 7" id="KW-0472">Membrane</keyword>
<proteinExistence type="predicted"/>